<sequence>MFRKKINDLFNQTTNEMTKMNKEYEDMKTRNNVNSSGIRSSIQLKSKKFQSRKKEKDAIFDFIRNK</sequence>
<comment type="caution">
    <text evidence="1">The sequence shown here is derived from an EMBL/GenBank/DDBJ whole genome shotgun (WGS) entry which is preliminary data.</text>
</comment>
<evidence type="ECO:0000313" key="2">
    <source>
        <dbReference type="Proteomes" id="UP000221918"/>
    </source>
</evidence>
<accession>A0ABD6T7B0</accession>
<dbReference type="AlphaFoldDB" id="A0ABD6T7B0"/>
<dbReference type="Proteomes" id="UP000221918">
    <property type="component" value="Unassembled WGS sequence"/>
</dbReference>
<organism evidence="1 2">
    <name type="scientific">Bacillus pseudomycoides</name>
    <dbReference type="NCBI Taxonomy" id="64104"/>
    <lineage>
        <taxon>Bacteria</taxon>
        <taxon>Bacillati</taxon>
        <taxon>Bacillota</taxon>
        <taxon>Bacilli</taxon>
        <taxon>Bacillales</taxon>
        <taxon>Bacillaceae</taxon>
        <taxon>Bacillus</taxon>
        <taxon>Bacillus cereus group</taxon>
    </lineage>
</organism>
<protein>
    <submittedName>
        <fullName evidence="1">Uncharacterized protein</fullName>
    </submittedName>
</protein>
<gene>
    <name evidence="1" type="ORF">COF81_19785</name>
</gene>
<reference evidence="1 2" key="1">
    <citation type="submission" date="2017-09" db="EMBL/GenBank/DDBJ databases">
        <title>Large-scale bioinformatics analysis of Bacillus genomes uncovers conserved roles of natural products in bacterial physiology.</title>
        <authorList>
            <consortium name="Agbiome Team Llc"/>
            <person name="Bleich R.M."/>
            <person name="Grubbs K.J."/>
            <person name="Santa Maria K.C."/>
            <person name="Allen S.E."/>
            <person name="Farag S."/>
            <person name="Shank E.A."/>
            <person name="Bowers A."/>
        </authorList>
    </citation>
    <scope>NUCLEOTIDE SEQUENCE [LARGE SCALE GENOMIC DNA]</scope>
    <source>
        <strain evidence="1 2">AFS037265</strain>
    </source>
</reference>
<dbReference type="RefSeq" id="WP_098803238.1">
    <property type="nucleotide sequence ID" value="NZ_NUTL01000086.1"/>
</dbReference>
<dbReference type="EMBL" id="NUTL01000086">
    <property type="protein sequence ID" value="PHE92499.1"/>
    <property type="molecule type" value="Genomic_DNA"/>
</dbReference>
<evidence type="ECO:0000313" key="1">
    <source>
        <dbReference type="EMBL" id="PHE92499.1"/>
    </source>
</evidence>
<name>A0ABD6T7B0_9BACI</name>
<proteinExistence type="predicted"/>